<dbReference type="Proteomes" id="UP000001056">
    <property type="component" value="Unassembled WGS sequence"/>
</dbReference>
<dbReference type="InParanoid" id="Q2H2G7"/>
<protein>
    <recommendedName>
        <fullName evidence="3">DJ-1/PfpI domain-containing protein</fullName>
    </recommendedName>
</protein>
<dbReference type="STRING" id="306901.Q2H2G7"/>
<dbReference type="eggNOG" id="ENOG502S46I">
    <property type="taxonomic scope" value="Eukaryota"/>
</dbReference>
<dbReference type="InterPro" id="IPR029062">
    <property type="entry name" value="Class_I_gatase-like"/>
</dbReference>
<evidence type="ECO:0000313" key="4">
    <source>
        <dbReference type="EMBL" id="EAQ87410.1"/>
    </source>
</evidence>
<dbReference type="SUPFAM" id="SSF52317">
    <property type="entry name" value="Class I glutamine amidotransferase-like"/>
    <property type="match status" value="1"/>
</dbReference>
<dbReference type="EMBL" id="CH408032">
    <property type="protein sequence ID" value="EAQ87410.1"/>
    <property type="molecule type" value="Genomic_DNA"/>
</dbReference>
<organism evidence="4 5">
    <name type="scientific">Chaetomium globosum (strain ATCC 6205 / CBS 148.51 / DSM 1962 / NBRC 6347 / NRRL 1970)</name>
    <name type="common">Soil fungus</name>
    <dbReference type="NCBI Taxonomy" id="306901"/>
    <lineage>
        <taxon>Eukaryota</taxon>
        <taxon>Fungi</taxon>
        <taxon>Dikarya</taxon>
        <taxon>Ascomycota</taxon>
        <taxon>Pezizomycotina</taxon>
        <taxon>Sordariomycetes</taxon>
        <taxon>Sordariomycetidae</taxon>
        <taxon>Sordariales</taxon>
        <taxon>Chaetomiaceae</taxon>
        <taxon>Chaetomium</taxon>
    </lineage>
</organism>
<name>Q2H2G7_CHAGB</name>
<keyword evidence="2" id="KW-0732">Signal</keyword>
<dbReference type="InterPro" id="IPR052158">
    <property type="entry name" value="INH-QAR"/>
</dbReference>
<dbReference type="GeneID" id="4392403"/>
<dbReference type="RefSeq" id="XP_001223243.1">
    <property type="nucleotide sequence ID" value="XM_001223242.1"/>
</dbReference>
<evidence type="ECO:0000256" key="1">
    <source>
        <dbReference type="SAM" id="MobiDB-lite"/>
    </source>
</evidence>
<feature type="compositionally biased region" description="Basic and acidic residues" evidence="1">
    <location>
        <begin position="466"/>
        <end position="475"/>
    </location>
</feature>
<feature type="chain" id="PRO_5004208716" description="DJ-1/PfpI domain-containing protein" evidence="2">
    <location>
        <begin position="24"/>
        <end position="486"/>
    </location>
</feature>
<feature type="signal peptide" evidence="2">
    <location>
        <begin position="1"/>
        <end position="23"/>
    </location>
</feature>
<dbReference type="HOGENOM" id="CLU_561391_0_0_1"/>
<dbReference type="OrthoDB" id="543156at2759"/>
<gene>
    <name evidence="4" type="ORF">CHGG_04029</name>
</gene>
<evidence type="ECO:0000259" key="3">
    <source>
        <dbReference type="Pfam" id="PF01965"/>
    </source>
</evidence>
<proteinExistence type="predicted"/>
<evidence type="ECO:0000313" key="5">
    <source>
        <dbReference type="Proteomes" id="UP000001056"/>
    </source>
</evidence>
<dbReference type="Pfam" id="PF01965">
    <property type="entry name" value="DJ-1_PfpI"/>
    <property type="match status" value="1"/>
</dbReference>
<dbReference type="PANTHER" id="PTHR43130:SF15">
    <property type="entry name" value="THIJ_PFPI FAMILY PROTEIN (AFU_ORTHOLOGUE AFUA_5G14240)"/>
    <property type="match status" value="1"/>
</dbReference>
<reference evidence="5" key="1">
    <citation type="journal article" date="2015" name="Genome Announc.">
        <title>Draft genome sequence of the cellulolytic fungus Chaetomium globosum.</title>
        <authorList>
            <person name="Cuomo C.A."/>
            <person name="Untereiner W.A."/>
            <person name="Ma L.-J."/>
            <person name="Grabherr M."/>
            <person name="Birren B.W."/>
        </authorList>
    </citation>
    <scope>NUCLEOTIDE SEQUENCE [LARGE SCALE GENOMIC DNA]</scope>
    <source>
        <strain evidence="5">ATCC 6205 / CBS 148.51 / DSM 1962 / NBRC 6347 / NRRL 1970</strain>
    </source>
</reference>
<accession>Q2H2G7</accession>
<dbReference type="InterPro" id="IPR002818">
    <property type="entry name" value="DJ-1/PfpI"/>
</dbReference>
<dbReference type="PANTHER" id="PTHR43130">
    <property type="entry name" value="ARAC-FAMILY TRANSCRIPTIONAL REGULATOR"/>
    <property type="match status" value="1"/>
</dbReference>
<dbReference type="CDD" id="cd03139">
    <property type="entry name" value="GATase1_PfpI_2"/>
    <property type="match status" value="1"/>
</dbReference>
<evidence type="ECO:0000256" key="2">
    <source>
        <dbReference type="SAM" id="SignalP"/>
    </source>
</evidence>
<sequence>MTLKSLILRACTLLPLLSATAHAQKNGSICLGAAGVGLGTLIPKKDIDIHLISHEIGLVKSRVFLGGPKGAAASAPQILATHSFENPPPLDVLLIPGGILSDENAPALNAFIAEQYPKLEYLLSVCTGARNLADAGVLEGKRATSNKAVWDTVITHGKNVTWVPTARWVTDGNIWTSSGVAAGIDMMYAFLAHYYSDDEAGVQNMINGVEYAPHTDPHWDPFSIVHNKLDTLGTQCTLKALAPFFFFSPRWLVFFDDWADFRLYATMSDLSDGLNVFVDQFRAQMQASVNYVTELAVRLSELDRKYTDVCRDLKRERVAARATQQSTEKLEAELNGLKEATVRSSPSIPATIGGLTMFRWAGVKNGGSEPVFGAGGCSADIVSPSDSATGSLSPLISYMYAARAAASQPKPAPPAASSRPRPTFGTIDKQIILINADGHRIDMPLPPRSATVAESFSRKKLRLSARHTDGKRETGDAAQTPRGEVP</sequence>
<dbReference type="AlphaFoldDB" id="Q2H2G7"/>
<feature type="region of interest" description="Disordered" evidence="1">
    <location>
        <begin position="446"/>
        <end position="486"/>
    </location>
</feature>
<dbReference type="VEuPathDB" id="FungiDB:CHGG_04029"/>
<keyword evidence="5" id="KW-1185">Reference proteome</keyword>
<dbReference type="Gene3D" id="3.40.50.880">
    <property type="match status" value="1"/>
</dbReference>
<feature type="domain" description="DJ-1/PfpI" evidence="3">
    <location>
        <begin position="77"/>
        <end position="191"/>
    </location>
</feature>